<keyword evidence="13" id="KW-0535">Nitrogen fixation</keyword>
<keyword evidence="8" id="KW-0902">Two-component regulatory system</keyword>
<dbReference type="InterPro" id="IPR025943">
    <property type="entry name" value="Sigma_54_int_dom_ATP-bd_2"/>
</dbReference>
<dbReference type="Pfam" id="PF00158">
    <property type="entry name" value="Sigma54_activat"/>
    <property type="match status" value="1"/>
</dbReference>
<protein>
    <recommendedName>
        <fullName evidence="2">DNA-binding transcriptional regulator NtrC</fullName>
    </recommendedName>
    <alternativeName>
        <fullName evidence="14">Nitrogen regulation protein NR(I)</fullName>
    </alternativeName>
    <alternativeName>
        <fullName evidence="15">Nitrogen regulator I</fullName>
    </alternativeName>
</protein>
<dbReference type="Gene3D" id="3.40.50.2300">
    <property type="match status" value="1"/>
</dbReference>
<evidence type="ECO:0000259" key="20">
    <source>
        <dbReference type="PROSITE" id="PS50110"/>
    </source>
</evidence>
<proteinExistence type="predicted"/>
<dbReference type="GO" id="GO:0003677">
    <property type="term" value="F:DNA binding"/>
    <property type="evidence" value="ECO:0007669"/>
    <property type="project" value="UniProtKB-KW"/>
</dbReference>
<evidence type="ECO:0000256" key="12">
    <source>
        <dbReference type="ARBA" id="ARBA00023163"/>
    </source>
</evidence>
<evidence type="ECO:0000313" key="21">
    <source>
        <dbReference type="EMBL" id="MBP1848909.1"/>
    </source>
</evidence>
<evidence type="ECO:0000256" key="9">
    <source>
        <dbReference type="ARBA" id="ARBA00023015"/>
    </source>
</evidence>
<dbReference type="SUPFAM" id="SSF46689">
    <property type="entry name" value="Homeodomain-like"/>
    <property type="match status" value="1"/>
</dbReference>
<dbReference type="SMART" id="SM00448">
    <property type="entry name" value="REC"/>
    <property type="match status" value="1"/>
</dbReference>
<dbReference type="PANTHER" id="PTHR32071:SF95">
    <property type="entry name" value="DNA-BINDING TRANSCRIPTIONAL REGULATOR NTRC"/>
    <property type="match status" value="1"/>
</dbReference>
<keyword evidence="12" id="KW-0804">Transcription</keyword>
<evidence type="ECO:0000256" key="11">
    <source>
        <dbReference type="ARBA" id="ARBA00023159"/>
    </source>
</evidence>
<evidence type="ECO:0000256" key="8">
    <source>
        <dbReference type="ARBA" id="ARBA00023012"/>
    </source>
</evidence>
<dbReference type="InterPro" id="IPR001789">
    <property type="entry name" value="Sig_transdc_resp-reg_receiver"/>
</dbReference>
<dbReference type="Gene3D" id="1.10.8.60">
    <property type="match status" value="1"/>
</dbReference>
<dbReference type="InterPro" id="IPR009057">
    <property type="entry name" value="Homeodomain-like_sf"/>
</dbReference>
<gene>
    <name evidence="21" type="ORF">J2Z17_000326</name>
</gene>
<dbReference type="InterPro" id="IPR011006">
    <property type="entry name" value="CheY-like_superfamily"/>
</dbReference>
<keyword evidence="10 21" id="KW-0238">DNA-binding</keyword>
<dbReference type="PANTHER" id="PTHR32071">
    <property type="entry name" value="TRANSCRIPTIONAL REGULATORY PROTEIN"/>
    <property type="match status" value="1"/>
</dbReference>
<dbReference type="RefSeq" id="WP_209941606.1">
    <property type="nucleotide sequence ID" value="NZ_JAGGJU010000001.1"/>
</dbReference>
<evidence type="ECO:0000256" key="17">
    <source>
        <dbReference type="PROSITE-ProRule" id="PRU00169"/>
    </source>
</evidence>
<accession>A0ABS4DT89</accession>
<evidence type="ECO:0000256" key="4">
    <source>
        <dbReference type="ARBA" id="ARBA00022491"/>
    </source>
</evidence>
<evidence type="ECO:0000256" key="7">
    <source>
        <dbReference type="ARBA" id="ARBA00022840"/>
    </source>
</evidence>
<sequence>MTAHILVVNSDPAQRRQIKSLVETQGHVVHAAENAASAFEKMVSLGSDLRVALLDLTMSGLDVNHFLSLANQSEGDAAVVVLADDGKVEAAVDAMRHGAFDFIVSPAAPERIAHAVSNALRVNERRAARLSRSRRTSQISFGEIVAVSGAMTRVVDLARRSASSAIPVILEGENGVGKQMVARAIHGAGDRSGKPFVAVSCGAMTPESLDAMLFGEEGGADEHGAGKIASAHGGTLFLDEVDALPLDVQARLLQLVQGGEISSHDGRRQRKVDVRLTSSTRKDLIEEVKAGRFREDLYFRMNVFPIMIPALRRRRDDIPYLARAFVERFSAEQRRAHPLGISADVLALLTSYDWPGNVRQLENAVYRAVILASGSELTEADFPQIAIQVAKNAGTDRHAAAQEPAAHRSFNRDAEEKAAAGSAMGLSHRDSERLVAAAQNPAVLSDNYIVSVDSAGNVRKLSEIEEELIRFALKYYRGQMSQVARKLGIGRSTLYRKLKDYGIDPDNPQSDVA</sequence>
<dbReference type="PROSITE" id="PS50045">
    <property type="entry name" value="SIGMA54_INTERACT_4"/>
    <property type="match status" value="1"/>
</dbReference>
<evidence type="ECO:0000256" key="2">
    <source>
        <dbReference type="ARBA" id="ARBA00019059"/>
    </source>
</evidence>
<dbReference type="PROSITE" id="PS00688">
    <property type="entry name" value="SIGMA54_INTERACT_3"/>
    <property type="match status" value="1"/>
</dbReference>
<dbReference type="PROSITE" id="PS00676">
    <property type="entry name" value="SIGMA54_INTERACT_2"/>
    <property type="match status" value="1"/>
</dbReference>
<keyword evidence="5 17" id="KW-0597">Phosphoprotein</keyword>
<keyword evidence="4" id="KW-0678">Repressor</keyword>
<keyword evidence="22" id="KW-1185">Reference proteome</keyword>
<dbReference type="InterPro" id="IPR027417">
    <property type="entry name" value="P-loop_NTPase"/>
</dbReference>
<comment type="function">
    <text evidence="16">Member of the two-component regulatory system NtrB/NtrC, which controls expression of the nitrogen-regulated (ntr) genes in response to nitrogen limitation. Phosphorylated NtrC binds directly to DNA and stimulates the formation of open promoter-sigma54-RNA polymerase complexes.</text>
</comment>
<feature type="modified residue" description="4-aspartylphosphate" evidence="17">
    <location>
        <position position="55"/>
    </location>
</feature>
<evidence type="ECO:0000256" key="15">
    <source>
        <dbReference type="ARBA" id="ARBA00031910"/>
    </source>
</evidence>
<dbReference type="EMBL" id="JAGGJU010000001">
    <property type="protein sequence ID" value="MBP1848909.1"/>
    <property type="molecule type" value="Genomic_DNA"/>
</dbReference>
<dbReference type="Gene3D" id="3.40.50.300">
    <property type="entry name" value="P-loop containing nucleotide triphosphate hydrolases"/>
    <property type="match status" value="1"/>
</dbReference>
<dbReference type="SUPFAM" id="SSF52540">
    <property type="entry name" value="P-loop containing nucleoside triphosphate hydrolases"/>
    <property type="match status" value="1"/>
</dbReference>
<keyword evidence="6" id="KW-0547">Nucleotide-binding</keyword>
<keyword evidence="7" id="KW-0067">ATP-binding</keyword>
<evidence type="ECO:0000256" key="16">
    <source>
        <dbReference type="ARBA" id="ARBA00043886"/>
    </source>
</evidence>
<feature type="domain" description="Response regulatory" evidence="20">
    <location>
        <begin position="4"/>
        <end position="120"/>
    </location>
</feature>
<dbReference type="InterPro" id="IPR002078">
    <property type="entry name" value="Sigma_54_int"/>
</dbReference>
<dbReference type="InterPro" id="IPR058031">
    <property type="entry name" value="AAA_lid_NorR"/>
</dbReference>
<dbReference type="InterPro" id="IPR003593">
    <property type="entry name" value="AAA+_ATPase"/>
</dbReference>
<evidence type="ECO:0000256" key="10">
    <source>
        <dbReference type="ARBA" id="ARBA00023125"/>
    </source>
</evidence>
<keyword evidence="3" id="KW-0963">Cytoplasm</keyword>
<evidence type="ECO:0000256" key="18">
    <source>
        <dbReference type="SAM" id="MobiDB-lite"/>
    </source>
</evidence>
<reference evidence="21 22" key="1">
    <citation type="submission" date="2021-03" db="EMBL/GenBank/DDBJ databases">
        <title>Genomic Encyclopedia of Type Strains, Phase IV (KMG-IV): sequencing the most valuable type-strain genomes for metagenomic binning, comparative biology and taxonomic classification.</title>
        <authorList>
            <person name="Goeker M."/>
        </authorList>
    </citation>
    <scope>NUCLEOTIDE SEQUENCE [LARGE SCALE GENOMIC DNA]</scope>
    <source>
        <strain evidence="21 22">DSM 21600</strain>
    </source>
</reference>
<dbReference type="PRINTS" id="PR01590">
    <property type="entry name" value="HTHFIS"/>
</dbReference>
<dbReference type="Pfam" id="PF25601">
    <property type="entry name" value="AAA_lid_14"/>
    <property type="match status" value="1"/>
</dbReference>
<organism evidence="21 22">
    <name type="scientific">Rhizobium halophytocola</name>
    <dbReference type="NCBI Taxonomy" id="735519"/>
    <lineage>
        <taxon>Bacteria</taxon>
        <taxon>Pseudomonadati</taxon>
        <taxon>Pseudomonadota</taxon>
        <taxon>Alphaproteobacteria</taxon>
        <taxon>Hyphomicrobiales</taxon>
        <taxon>Rhizobiaceae</taxon>
        <taxon>Rhizobium/Agrobacterium group</taxon>
        <taxon>Rhizobium</taxon>
    </lineage>
</organism>
<dbReference type="InterPro" id="IPR025944">
    <property type="entry name" value="Sigma_54_int_dom_CS"/>
</dbReference>
<dbReference type="Gene3D" id="1.10.10.60">
    <property type="entry name" value="Homeodomain-like"/>
    <property type="match status" value="1"/>
</dbReference>
<dbReference type="Proteomes" id="UP000759443">
    <property type="component" value="Unassembled WGS sequence"/>
</dbReference>
<keyword evidence="9" id="KW-0805">Transcription regulation</keyword>
<evidence type="ECO:0000259" key="19">
    <source>
        <dbReference type="PROSITE" id="PS50045"/>
    </source>
</evidence>
<comment type="subcellular location">
    <subcellularLocation>
        <location evidence="1">Cytoplasm</location>
    </subcellularLocation>
</comment>
<comment type="caution">
    <text evidence="21">The sequence shown here is derived from an EMBL/GenBank/DDBJ whole genome shotgun (WGS) entry which is preliminary data.</text>
</comment>
<feature type="domain" description="Sigma-54 factor interaction" evidence="19">
    <location>
        <begin position="144"/>
        <end position="370"/>
    </location>
</feature>
<dbReference type="CDD" id="cd00009">
    <property type="entry name" value="AAA"/>
    <property type="match status" value="1"/>
</dbReference>
<evidence type="ECO:0000256" key="13">
    <source>
        <dbReference type="ARBA" id="ARBA00023231"/>
    </source>
</evidence>
<keyword evidence="11" id="KW-0010">Activator</keyword>
<dbReference type="SMART" id="SM00382">
    <property type="entry name" value="AAA"/>
    <property type="match status" value="1"/>
</dbReference>
<evidence type="ECO:0000256" key="6">
    <source>
        <dbReference type="ARBA" id="ARBA00022741"/>
    </source>
</evidence>
<evidence type="ECO:0000256" key="5">
    <source>
        <dbReference type="ARBA" id="ARBA00022553"/>
    </source>
</evidence>
<dbReference type="InterPro" id="IPR002197">
    <property type="entry name" value="HTH_Fis"/>
</dbReference>
<dbReference type="CDD" id="cd00156">
    <property type="entry name" value="REC"/>
    <property type="match status" value="1"/>
</dbReference>
<evidence type="ECO:0000256" key="1">
    <source>
        <dbReference type="ARBA" id="ARBA00004496"/>
    </source>
</evidence>
<dbReference type="Pfam" id="PF00072">
    <property type="entry name" value="Response_reg"/>
    <property type="match status" value="1"/>
</dbReference>
<dbReference type="PROSITE" id="PS50110">
    <property type="entry name" value="RESPONSE_REGULATORY"/>
    <property type="match status" value="1"/>
</dbReference>
<dbReference type="SUPFAM" id="SSF52172">
    <property type="entry name" value="CheY-like"/>
    <property type="match status" value="1"/>
</dbReference>
<evidence type="ECO:0000256" key="14">
    <source>
        <dbReference type="ARBA" id="ARBA00029881"/>
    </source>
</evidence>
<evidence type="ECO:0000313" key="22">
    <source>
        <dbReference type="Proteomes" id="UP000759443"/>
    </source>
</evidence>
<feature type="region of interest" description="Disordered" evidence="18">
    <location>
        <begin position="401"/>
        <end position="423"/>
    </location>
</feature>
<dbReference type="Pfam" id="PF02954">
    <property type="entry name" value="HTH_8"/>
    <property type="match status" value="1"/>
</dbReference>
<evidence type="ECO:0000256" key="3">
    <source>
        <dbReference type="ARBA" id="ARBA00022490"/>
    </source>
</evidence>
<name>A0ABS4DT89_9HYPH</name>